<dbReference type="InterPro" id="IPR020894">
    <property type="entry name" value="Cadherin_CS"/>
</dbReference>
<dbReference type="InterPro" id="IPR020635">
    <property type="entry name" value="Tyr_kinase_cat_dom"/>
</dbReference>
<dbReference type="GO" id="GO:0043235">
    <property type="term" value="C:receptor complex"/>
    <property type="evidence" value="ECO:0000318"/>
    <property type="project" value="GO_Central"/>
</dbReference>
<evidence type="ECO:0000256" key="12">
    <source>
        <dbReference type="ARBA" id="ARBA00022837"/>
    </source>
</evidence>
<feature type="domain" description="Protein kinase" evidence="26">
    <location>
        <begin position="269"/>
        <end position="548"/>
    </location>
</feature>
<dbReference type="InterPro" id="IPR002126">
    <property type="entry name" value="Cadherin-like_dom"/>
</dbReference>
<keyword evidence="3" id="KW-1003">Cell membrane</keyword>
<evidence type="ECO:0000256" key="4">
    <source>
        <dbReference type="ARBA" id="ARBA00022536"/>
    </source>
</evidence>
<keyword evidence="11" id="KW-0418">Kinase</keyword>
<dbReference type="GO" id="GO:0005886">
    <property type="term" value="C:plasma membrane"/>
    <property type="evidence" value="ECO:0000318"/>
    <property type="project" value="GO_Central"/>
</dbReference>
<dbReference type="PRINTS" id="PR00109">
    <property type="entry name" value="TYRKINASE"/>
</dbReference>
<keyword evidence="4" id="KW-0245">EGF-like domain</keyword>
<dbReference type="PANTHER" id="PTHR24416:SF621">
    <property type="entry name" value="TYROSINE KINASE RECEPTOR CAD96CA"/>
    <property type="match status" value="1"/>
</dbReference>
<dbReference type="PRINTS" id="PR00205">
    <property type="entry name" value="CADHERIN"/>
</dbReference>
<dbReference type="InterPro" id="IPR011009">
    <property type="entry name" value="Kinase-like_dom_sf"/>
</dbReference>
<dbReference type="KEGG" id="bfo:118432315"/>
<keyword evidence="28" id="KW-1185">Reference proteome</keyword>
<keyword evidence="13 24" id="KW-0067">ATP-binding</keyword>
<evidence type="ECO:0000256" key="15">
    <source>
        <dbReference type="ARBA" id="ARBA00023136"/>
    </source>
</evidence>
<evidence type="ECO:0000256" key="19">
    <source>
        <dbReference type="ARBA" id="ARBA00023180"/>
    </source>
</evidence>
<keyword evidence="15 25" id="KW-0472">Membrane</keyword>
<sequence length="569" mass="63041">MFMYVLEPSAAFTVDGTTGQVTVSNSSILDRETNNEFTLQVYVVETNTTEKYRSPTSTVLITLLDENDNNPTFTAEIYHANVAQDAANGAVLTQVVATDPDSGSNGEIRYSIIFASDNGKDKFTISADGNITVSGRLDANTVDSYVLVIMAADRGTASRETTAVVIINVINVNSTNEGGTDTNAIIIAVVVCVVVVLAIITTAVVLLKRRRAANENPEENHSSNMELENVRNDTEDEYQSLQISHRRTRTPDVIYEDVKARSEFPRSQLDIKEALGQGEFGTVYKAEAWQISGNTGVTTVAVKELKGMTSSAALTAFFKELSILKLLGTHTNVVSFLGRCTETEPFYLLLEFVSGGSLLSNLRTSRTHQPYGNLHGGSKSLSSRDLTKFARDVAKGMSFLAAKKIIHRDLATRNVLVTADRTCKVSDFGFSREGDEYESTTKTRLPIRWMAPESLFHRKYTTKTDVWAFGVLLWEIVTLGATPYPGMSKREVMDGVQQGYRMVKPRHCDDELYTLMLNCWNADPAQRPEFRKIQQTVDTLMEAEHDYIDLASLDDNTYTSLQTASDEKY</sequence>
<dbReference type="PANTHER" id="PTHR24416">
    <property type="entry name" value="TYROSINE-PROTEIN KINASE RECEPTOR"/>
    <property type="match status" value="1"/>
</dbReference>
<dbReference type="RefSeq" id="XP_035699751.1">
    <property type="nucleotide sequence ID" value="XM_035843858.1"/>
</dbReference>
<keyword evidence="19" id="KW-0325">Glycoprotein</keyword>
<keyword evidence="5" id="KW-0597">Phosphoprotein</keyword>
<dbReference type="AlphaFoldDB" id="A0A9J7NDP1"/>
<organism evidence="28 29">
    <name type="scientific">Branchiostoma floridae</name>
    <name type="common">Florida lancelet</name>
    <name type="synonym">Amphioxus</name>
    <dbReference type="NCBI Taxonomy" id="7739"/>
    <lineage>
        <taxon>Eukaryota</taxon>
        <taxon>Metazoa</taxon>
        <taxon>Chordata</taxon>
        <taxon>Cephalochordata</taxon>
        <taxon>Leptocardii</taxon>
        <taxon>Amphioxiformes</taxon>
        <taxon>Branchiostomatidae</taxon>
        <taxon>Branchiostoma</taxon>
    </lineage>
</organism>
<evidence type="ECO:0000256" key="3">
    <source>
        <dbReference type="ARBA" id="ARBA00022475"/>
    </source>
</evidence>
<dbReference type="Gene3D" id="3.30.200.20">
    <property type="entry name" value="Phosphorylase Kinase, domain 1"/>
    <property type="match status" value="1"/>
</dbReference>
<dbReference type="GO" id="GO:0005509">
    <property type="term" value="F:calcium ion binding"/>
    <property type="evidence" value="ECO:0007669"/>
    <property type="project" value="UniProtKB-UniRule"/>
</dbReference>
<proteinExistence type="predicted"/>
<evidence type="ECO:0000256" key="23">
    <source>
        <dbReference type="PROSITE-ProRule" id="PRU00043"/>
    </source>
</evidence>
<evidence type="ECO:0000259" key="26">
    <source>
        <dbReference type="PROSITE" id="PS50011"/>
    </source>
</evidence>
<evidence type="ECO:0000256" key="22">
    <source>
        <dbReference type="ARBA" id="ARBA00056965"/>
    </source>
</evidence>
<dbReference type="InterPro" id="IPR008266">
    <property type="entry name" value="Tyr_kinase_AS"/>
</dbReference>
<evidence type="ECO:0000256" key="8">
    <source>
        <dbReference type="ARBA" id="ARBA00022729"/>
    </source>
</evidence>
<dbReference type="OrthoDB" id="3256376at2759"/>
<dbReference type="SMART" id="SM00219">
    <property type="entry name" value="TyrKc"/>
    <property type="match status" value="1"/>
</dbReference>
<evidence type="ECO:0000256" key="10">
    <source>
        <dbReference type="ARBA" id="ARBA00022741"/>
    </source>
</evidence>
<dbReference type="GO" id="GO:0004714">
    <property type="term" value="F:transmembrane receptor protein tyrosine kinase activity"/>
    <property type="evidence" value="ECO:0000318"/>
    <property type="project" value="GO_Central"/>
</dbReference>
<evidence type="ECO:0000256" key="7">
    <source>
        <dbReference type="ARBA" id="ARBA00022692"/>
    </source>
</evidence>
<comment type="catalytic activity">
    <reaction evidence="21">
        <text>L-tyrosyl-[protein] + ATP = O-phospho-L-tyrosyl-[protein] + ADP + H(+)</text>
        <dbReference type="Rhea" id="RHEA:10596"/>
        <dbReference type="Rhea" id="RHEA-COMP:10136"/>
        <dbReference type="Rhea" id="RHEA-COMP:20101"/>
        <dbReference type="ChEBI" id="CHEBI:15378"/>
        <dbReference type="ChEBI" id="CHEBI:30616"/>
        <dbReference type="ChEBI" id="CHEBI:46858"/>
        <dbReference type="ChEBI" id="CHEBI:61978"/>
        <dbReference type="ChEBI" id="CHEBI:456216"/>
        <dbReference type="EC" id="2.7.10.1"/>
    </reaction>
</comment>
<comment type="function">
    <text evidence="22">Receptor for basic fibroblast growth factor.</text>
</comment>
<keyword evidence="17" id="KW-1015">Disulfide bond</keyword>
<evidence type="ECO:0000256" key="18">
    <source>
        <dbReference type="ARBA" id="ARBA00023170"/>
    </source>
</evidence>
<keyword evidence="12 23" id="KW-0106">Calcium</keyword>
<feature type="domain" description="Cadherin" evidence="27">
    <location>
        <begin position="74"/>
        <end position="187"/>
    </location>
</feature>
<feature type="binding site" evidence="24">
    <location>
        <position position="303"/>
    </location>
    <ligand>
        <name>ATP</name>
        <dbReference type="ChEBI" id="CHEBI:30616"/>
    </ligand>
</feature>
<evidence type="ECO:0000259" key="27">
    <source>
        <dbReference type="PROSITE" id="PS50268"/>
    </source>
</evidence>
<evidence type="ECO:0000256" key="21">
    <source>
        <dbReference type="ARBA" id="ARBA00051243"/>
    </source>
</evidence>
<keyword evidence="8" id="KW-0732">Signal</keyword>
<dbReference type="OMA" id="CTETEPF"/>
<keyword evidence="9" id="KW-0677">Repeat</keyword>
<dbReference type="GO" id="GO:0005524">
    <property type="term" value="F:ATP binding"/>
    <property type="evidence" value="ECO:0007669"/>
    <property type="project" value="UniProtKB-UniRule"/>
</dbReference>
<dbReference type="SMART" id="SM00112">
    <property type="entry name" value="CA"/>
    <property type="match status" value="2"/>
</dbReference>
<keyword evidence="16" id="KW-0829">Tyrosine-protein kinase</keyword>
<keyword evidence="7 25" id="KW-0812">Transmembrane</keyword>
<dbReference type="InterPro" id="IPR050122">
    <property type="entry name" value="RTK"/>
</dbReference>
<dbReference type="FunFam" id="2.60.40.60:FF:000013">
    <property type="entry name" value="Cadherin EGF LAG seven-pass G-type receptor"/>
    <property type="match status" value="1"/>
</dbReference>
<dbReference type="Pfam" id="PF00028">
    <property type="entry name" value="Cadherin"/>
    <property type="match status" value="1"/>
</dbReference>
<comment type="subcellular location">
    <subcellularLocation>
        <location evidence="1">Cell membrane</location>
        <topology evidence="1">Single-pass type I membrane protein</topology>
    </subcellularLocation>
</comment>
<dbReference type="InterPro" id="IPR001245">
    <property type="entry name" value="Ser-Thr/Tyr_kinase_cat_dom"/>
</dbReference>
<evidence type="ECO:0000256" key="2">
    <source>
        <dbReference type="ARBA" id="ARBA00011902"/>
    </source>
</evidence>
<dbReference type="InterPro" id="IPR015919">
    <property type="entry name" value="Cadherin-like_sf"/>
</dbReference>
<dbReference type="CDD" id="cd11304">
    <property type="entry name" value="Cadherin_repeat"/>
    <property type="match status" value="2"/>
</dbReference>
<dbReference type="PROSITE" id="PS50011">
    <property type="entry name" value="PROTEIN_KINASE_DOM"/>
    <property type="match status" value="1"/>
</dbReference>
<evidence type="ECO:0000313" key="29">
    <source>
        <dbReference type="RefSeq" id="XP_035699751.1"/>
    </source>
</evidence>
<evidence type="ECO:0000256" key="13">
    <source>
        <dbReference type="ARBA" id="ARBA00022840"/>
    </source>
</evidence>
<dbReference type="Gene3D" id="2.60.40.60">
    <property type="entry name" value="Cadherins"/>
    <property type="match status" value="2"/>
</dbReference>
<dbReference type="SUPFAM" id="SSF49313">
    <property type="entry name" value="Cadherin-like"/>
    <property type="match status" value="2"/>
</dbReference>
<keyword evidence="20" id="KW-0393">Immunoglobulin domain</keyword>
<evidence type="ECO:0000256" key="9">
    <source>
        <dbReference type="ARBA" id="ARBA00022737"/>
    </source>
</evidence>
<dbReference type="Pfam" id="PF07714">
    <property type="entry name" value="PK_Tyr_Ser-Thr"/>
    <property type="match status" value="1"/>
</dbReference>
<dbReference type="Proteomes" id="UP000001554">
    <property type="component" value="Chromosome 15"/>
</dbReference>
<reference evidence="28" key="1">
    <citation type="journal article" date="2020" name="Nat. Ecol. Evol.">
        <title>Deeply conserved synteny resolves early events in vertebrate evolution.</title>
        <authorList>
            <person name="Simakov O."/>
            <person name="Marletaz F."/>
            <person name="Yue J.X."/>
            <person name="O'Connell B."/>
            <person name="Jenkins J."/>
            <person name="Brandt A."/>
            <person name="Calef R."/>
            <person name="Tung C.H."/>
            <person name="Huang T.K."/>
            <person name="Schmutz J."/>
            <person name="Satoh N."/>
            <person name="Yu J.K."/>
            <person name="Putnam N.H."/>
            <person name="Green R.E."/>
            <person name="Rokhsar D.S."/>
        </authorList>
    </citation>
    <scope>NUCLEOTIDE SEQUENCE [LARGE SCALE GENOMIC DNA]</scope>
    <source>
        <strain evidence="28">S238N-H82</strain>
    </source>
</reference>
<evidence type="ECO:0000256" key="17">
    <source>
        <dbReference type="ARBA" id="ARBA00023157"/>
    </source>
</evidence>
<dbReference type="PROSITE" id="PS00107">
    <property type="entry name" value="PROTEIN_KINASE_ATP"/>
    <property type="match status" value="1"/>
</dbReference>
<dbReference type="PROSITE" id="PS50268">
    <property type="entry name" value="CADHERIN_2"/>
    <property type="match status" value="2"/>
</dbReference>
<protein>
    <recommendedName>
        <fullName evidence="2">receptor protein-tyrosine kinase</fullName>
        <ecNumber evidence="2">2.7.10.1</ecNumber>
    </recommendedName>
</protein>
<dbReference type="PROSITE" id="PS00109">
    <property type="entry name" value="PROTEIN_KINASE_TYR"/>
    <property type="match status" value="1"/>
</dbReference>
<gene>
    <name evidence="29" type="primary">LOC118432315</name>
</gene>
<reference evidence="29" key="2">
    <citation type="submission" date="2025-08" db="UniProtKB">
        <authorList>
            <consortium name="RefSeq"/>
        </authorList>
    </citation>
    <scope>IDENTIFICATION</scope>
    <source>
        <strain evidence="29">S238N-H82</strain>
        <tissue evidence="29">Testes</tissue>
    </source>
</reference>
<name>A0A9J7NDP1_BRAFL</name>
<dbReference type="FunFam" id="1.10.510.10:FF:000123">
    <property type="entry name" value="Tyrosine-protein kinase receptor Tie-1"/>
    <property type="match status" value="1"/>
</dbReference>
<evidence type="ECO:0000256" key="5">
    <source>
        <dbReference type="ARBA" id="ARBA00022553"/>
    </source>
</evidence>
<keyword evidence="6" id="KW-0808">Transferase</keyword>
<dbReference type="EC" id="2.7.10.1" evidence="2"/>
<dbReference type="Gene3D" id="1.10.510.10">
    <property type="entry name" value="Transferase(Phosphotransferase) domain 1"/>
    <property type="match status" value="1"/>
</dbReference>
<dbReference type="GeneID" id="118432315"/>
<dbReference type="FunFam" id="3.30.200.20:FF:000593">
    <property type="entry name" value="Predicted protein"/>
    <property type="match status" value="1"/>
</dbReference>
<keyword evidence="14 25" id="KW-1133">Transmembrane helix</keyword>
<dbReference type="InterPro" id="IPR017441">
    <property type="entry name" value="Protein_kinase_ATP_BS"/>
</dbReference>
<evidence type="ECO:0000313" key="28">
    <source>
        <dbReference type="Proteomes" id="UP000001554"/>
    </source>
</evidence>
<accession>A0A9J7NDP1</accession>
<dbReference type="GO" id="GO:0007156">
    <property type="term" value="P:homophilic cell adhesion via plasma membrane adhesion molecules"/>
    <property type="evidence" value="ECO:0007669"/>
    <property type="project" value="InterPro"/>
</dbReference>
<evidence type="ECO:0000256" key="11">
    <source>
        <dbReference type="ARBA" id="ARBA00022777"/>
    </source>
</evidence>
<keyword evidence="18" id="KW-0675">Receptor</keyword>
<dbReference type="SUPFAM" id="SSF56112">
    <property type="entry name" value="Protein kinase-like (PK-like)"/>
    <property type="match status" value="1"/>
</dbReference>
<dbReference type="GO" id="GO:0007169">
    <property type="term" value="P:cell surface receptor protein tyrosine kinase signaling pathway"/>
    <property type="evidence" value="ECO:0000318"/>
    <property type="project" value="GO_Central"/>
</dbReference>
<keyword evidence="10 24" id="KW-0547">Nucleotide-binding</keyword>
<dbReference type="InterPro" id="IPR000719">
    <property type="entry name" value="Prot_kinase_dom"/>
</dbReference>
<evidence type="ECO:0000256" key="20">
    <source>
        <dbReference type="ARBA" id="ARBA00023319"/>
    </source>
</evidence>
<evidence type="ECO:0000256" key="16">
    <source>
        <dbReference type="ARBA" id="ARBA00023137"/>
    </source>
</evidence>
<feature type="transmembrane region" description="Helical" evidence="25">
    <location>
        <begin position="184"/>
        <end position="207"/>
    </location>
</feature>
<evidence type="ECO:0000256" key="6">
    <source>
        <dbReference type="ARBA" id="ARBA00022679"/>
    </source>
</evidence>
<dbReference type="CDD" id="cd00192">
    <property type="entry name" value="PTKc"/>
    <property type="match status" value="1"/>
</dbReference>
<evidence type="ECO:0000256" key="24">
    <source>
        <dbReference type="PROSITE-ProRule" id="PRU10141"/>
    </source>
</evidence>
<dbReference type="PROSITE" id="PS00232">
    <property type="entry name" value="CADHERIN_1"/>
    <property type="match status" value="1"/>
</dbReference>
<evidence type="ECO:0000256" key="1">
    <source>
        <dbReference type="ARBA" id="ARBA00004251"/>
    </source>
</evidence>
<feature type="domain" description="Cadherin" evidence="27">
    <location>
        <begin position="2"/>
        <end position="73"/>
    </location>
</feature>
<evidence type="ECO:0000256" key="25">
    <source>
        <dbReference type="SAM" id="Phobius"/>
    </source>
</evidence>
<evidence type="ECO:0000256" key="14">
    <source>
        <dbReference type="ARBA" id="ARBA00022989"/>
    </source>
</evidence>